<dbReference type="CDD" id="cd13980">
    <property type="entry name" value="STKc_Vps15"/>
    <property type="match status" value="1"/>
</dbReference>
<dbReference type="PROSITE" id="PS50082">
    <property type="entry name" value="WD_REPEATS_2"/>
    <property type="match status" value="2"/>
</dbReference>
<keyword evidence="2" id="KW-0723">Serine/threonine-protein kinase</keyword>
<dbReference type="Gene3D" id="2.130.10.10">
    <property type="entry name" value="YVTN repeat-like/Quinoprotein amine dehydrogenase"/>
    <property type="match status" value="2"/>
</dbReference>
<keyword evidence="6" id="KW-0677">Repeat</keyword>
<dbReference type="InterPro" id="IPR000719">
    <property type="entry name" value="Prot_kinase_dom"/>
</dbReference>
<dbReference type="EMBL" id="LCWV01000009">
    <property type="protein sequence ID" value="PWI70590.1"/>
    <property type="molecule type" value="Genomic_DNA"/>
</dbReference>
<feature type="region of interest" description="Disordered" evidence="11">
    <location>
        <begin position="1465"/>
        <end position="1495"/>
    </location>
</feature>
<feature type="repeat" description="WD" evidence="10">
    <location>
        <begin position="1413"/>
        <end position="1436"/>
    </location>
</feature>
<evidence type="ECO:0000313" key="13">
    <source>
        <dbReference type="EMBL" id="PWI70590.1"/>
    </source>
</evidence>
<feature type="compositionally biased region" description="Polar residues" evidence="11">
    <location>
        <begin position="1000"/>
        <end position="1011"/>
    </location>
</feature>
<evidence type="ECO:0000256" key="10">
    <source>
        <dbReference type="PROSITE-ProRule" id="PRU00221"/>
    </source>
</evidence>
<dbReference type="GO" id="GO:0005770">
    <property type="term" value="C:late endosome"/>
    <property type="evidence" value="ECO:0007669"/>
    <property type="project" value="TreeGrafter"/>
</dbReference>
<dbReference type="Pfam" id="PF14580">
    <property type="entry name" value="LRR_9"/>
    <property type="match status" value="2"/>
</dbReference>
<dbReference type="Proteomes" id="UP000245956">
    <property type="component" value="Unassembled WGS sequence"/>
</dbReference>
<dbReference type="InterPro" id="IPR036322">
    <property type="entry name" value="WD40_repeat_dom_sf"/>
</dbReference>
<dbReference type="GO" id="GO:0004674">
    <property type="term" value="F:protein serine/threonine kinase activity"/>
    <property type="evidence" value="ECO:0007669"/>
    <property type="project" value="UniProtKB-KW"/>
</dbReference>
<dbReference type="FunFam" id="2.130.10.10:FF:000652">
    <property type="entry name" value="Related to VPS15-ser/thr protein kinase"/>
    <property type="match status" value="1"/>
</dbReference>
<dbReference type="PANTHER" id="PTHR17583:SF0">
    <property type="entry name" value="PHOSPHOINOSITIDE 3-KINASE REGULATORY SUBUNIT 4"/>
    <property type="match status" value="1"/>
</dbReference>
<feature type="region of interest" description="Disordered" evidence="11">
    <location>
        <begin position="1614"/>
        <end position="1665"/>
    </location>
</feature>
<comment type="caution">
    <text evidence="13">The sequence shown here is derived from an EMBL/GenBank/DDBJ whole genome shotgun (WGS) entry which is preliminary data.</text>
</comment>
<organism evidence="13 14">
    <name type="scientific">Purpureocillium lilacinum</name>
    <name type="common">Paecilomyces lilacinus</name>
    <dbReference type="NCBI Taxonomy" id="33203"/>
    <lineage>
        <taxon>Eukaryota</taxon>
        <taxon>Fungi</taxon>
        <taxon>Dikarya</taxon>
        <taxon>Ascomycota</taxon>
        <taxon>Pezizomycotina</taxon>
        <taxon>Sordariomycetes</taxon>
        <taxon>Hypocreomycetidae</taxon>
        <taxon>Hypocreales</taxon>
        <taxon>Ophiocordycipitaceae</taxon>
        <taxon>Purpureocillium</taxon>
    </lineage>
</organism>
<proteinExistence type="predicted"/>
<dbReference type="SMART" id="SM00220">
    <property type="entry name" value="S_TKc"/>
    <property type="match status" value="1"/>
</dbReference>
<dbReference type="SUPFAM" id="SSF56112">
    <property type="entry name" value="Protein kinase-like (PK-like)"/>
    <property type="match status" value="1"/>
</dbReference>
<dbReference type="InterPro" id="IPR001611">
    <property type="entry name" value="Leu-rich_rpt"/>
</dbReference>
<dbReference type="SUPFAM" id="SSF50978">
    <property type="entry name" value="WD40 repeat-like"/>
    <property type="match status" value="1"/>
</dbReference>
<dbReference type="Pfam" id="PF00400">
    <property type="entry name" value="WD40"/>
    <property type="match status" value="2"/>
</dbReference>
<dbReference type="InterPro" id="IPR011009">
    <property type="entry name" value="Kinase-like_dom_sf"/>
</dbReference>
<feature type="domain" description="Protein kinase" evidence="12">
    <location>
        <begin position="25"/>
        <end position="306"/>
    </location>
</feature>
<dbReference type="Gene3D" id="1.10.510.10">
    <property type="entry name" value="Transferase(Phosphotransferase) domain 1"/>
    <property type="match status" value="1"/>
</dbReference>
<dbReference type="InterPro" id="IPR045162">
    <property type="entry name" value="Vps15-like"/>
</dbReference>
<evidence type="ECO:0000256" key="7">
    <source>
        <dbReference type="ARBA" id="ARBA00022741"/>
    </source>
</evidence>
<evidence type="ECO:0000256" key="1">
    <source>
        <dbReference type="ARBA" id="ARBA00012513"/>
    </source>
</evidence>
<keyword evidence="3 10" id="KW-0853">WD repeat</keyword>
<keyword evidence="5" id="KW-0808">Transferase</keyword>
<accession>A0A2U3E7U6</accession>
<dbReference type="GO" id="GO:0005524">
    <property type="term" value="F:ATP binding"/>
    <property type="evidence" value="ECO:0007669"/>
    <property type="project" value="UniProtKB-KW"/>
</dbReference>
<sequence>MGQGFSLATPSAGSAGIDIAQLQDVQYERSIGNARFMKSIRGRHENGIVLVKVLVKPYAEANLDEYKKLLIQQRKALADVPNALGFQRIIETETNGYLVRQFQYSSLYDRLSTRPFLEDIEKKWLAFQLLCALRDCHARDIYHGDIKAQNVLVTSWNWLYLTDFCAPYKPVLLPDDNPGDFSYFFDTSGRRTCYIAPERFYAAGEVPPRKAKMTWAMDIFSAGCVIAQMFLESEIFSLAQLYKYRRGEYDPVITHLSVISDKDVRDMIAHMIQLNPEKRYSADQYLEFWKGKVFPTYFYSFLHQYMELITDPSSGNNPMSGSQKNMGESDDRIDRVYYDFDKISYFLGYQPEKRLSGAMPVSSRLGLGHFPVRLSIPNHEHSVSADLEPPEDDGTLIFLTLIVSSMRTTARASSRVRACDVLLAFAERLTDEAKLDRVLPYLMTLLRKEETDIVIVSAIRTITQLLQLVRMPTPINSHLLVEYVLPRMEIALGSRSRIASPLIRATYASCLGSLASTGQRFLEIASSLRADGSMPMTDPEVEPGAEAEANFESVFDSAGRELFDILEGHAKQLVEDPDVDVRRAFLASVPELCMFFQEHSNDILLTHLNTYLNDRDWTLKCAFFDTIVGIAAFIGSTSLEEFMLPLMVQALADTEEFVVQAALHSLAQLAGLGLLSKPKIWELVDLIGRFTMHPNIWVRESAAEFLAMSARFLALADFRCILLPLMKPYLKVDMLSEFGELHLLDTLKKPISRAVFEQAITWATQADRGVFWKPLQKLRSLTLASSAAMAGRSSKDLSATSMSKIARNEEDEQWLEKLRNLGLKPEDELKLLALREFIWRLSKLKARDSSPAEPTMSNGLVSLKSLGVTPQTVFFNDAPLRDPSIEPDLDSPPGPYTIADALLDASMTIDDTLSKRRWAALNKQMGRVQSVGPRPTQASRRLMSPEGSERASSLHSRRGSSIGRGIGDDEPSLQDGSYSSRRAIRHQASALSLLDRKNGSKTVAETGTSDANAFGEVEGPFVLSPSAPSAPSRGSEERRLPPKSTRHTYEGTDPNIQRMLDRMYIDNFPRDVLDFGPMVQPISTGKNRVVNMQPTEAQWRPGGHLVATFGEHKGPVNRVVASPDHVFFVTGGSDGTVKVWDTARLERNITHRSRQTHKHAEEARVLALCFVEDSHCFVSCASDGSIHVVKVDTVTASGVIRYGKLRVVREYLLPEGEFAVWCEHFRQESSSVLIVATNRSRILGIDLRTMAVLYELENPVHHGTPTCFCIDRKRNWLCVGTSHGVIDLWDLRFKMRLRGWGVPGKSSIYRMCIHPTKGRGKWVCIAGGTGQGEVTVWDLEKTTCREIYRTSGSKDGPKGYSAWDVDEDKPEGMLGRFATNLENSDVANADRGVRAMVIGTGSVEDSREVRHAYIVTGGSDKKLRFWDMSRIENSSIYSGLQPEEAQPTYTATNPSTGVILNTEKAPRQAGPGTNGGNGTAGKGKSSGGGRPPRSTVISMQQQQLLQSHLDAVLDMVVLEYPYTMSVSTDRSGAVFVFHGAACHHLVTRIVGDGGSLQACKWNSSAGSLSRDVYLPSATSGQRVARAPQAMAWRPGRLWAEWLLVNLEPITHRRSEEAVAAPRRLRPETTTRAAEPPARDASTPGSPSPPADGPRRPKHPPFPVAAPACNRREVHPAAAMRLTAELIQDSLSYLNPLKERELDLRGQRIPAIENLGVAGVSLPPFPLSSWGARARTPSPLAGVECWLTTAYNDIQVLGNFPLSPRIQTLLLARNRVSSIQVGLPKAIPNLKNLVLASNNIAELADLDVLAKFSRLTHLVLADNPVTKKEHYRYWVLWRCPTVRFLDYEKVKEAERERGRELFGTEEEPTALATQIMNKKTKTLESRANGSAAPSKLSRIKLTEEEKAKLQERIKNATSLQEIIALERELNEGRLPSGIQDDAMEEVWTWEGLYHVTDFDQLEKLLVRLHSDSYGKGA</sequence>
<feature type="region of interest" description="Disordered" evidence="11">
    <location>
        <begin position="924"/>
        <end position="977"/>
    </location>
</feature>
<dbReference type="GO" id="GO:0071561">
    <property type="term" value="C:nucleus-vacuole junction"/>
    <property type="evidence" value="ECO:0007669"/>
    <property type="project" value="TreeGrafter"/>
</dbReference>
<evidence type="ECO:0000256" key="5">
    <source>
        <dbReference type="ARBA" id="ARBA00022679"/>
    </source>
</evidence>
<dbReference type="PROSITE" id="PS51450">
    <property type="entry name" value="LRR"/>
    <property type="match status" value="1"/>
</dbReference>
<protein>
    <recommendedName>
        <fullName evidence="1">non-specific serine/threonine protein kinase</fullName>
        <ecNumber evidence="1">2.7.11.1</ecNumber>
    </recommendedName>
</protein>
<feature type="repeat" description="WD" evidence="10">
    <location>
        <begin position="1109"/>
        <end position="1150"/>
    </location>
</feature>
<evidence type="ECO:0000256" key="11">
    <source>
        <dbReference type="SAM" id="MobiDB-lite"/>
    </source>
</evidence>
<dbReference type="InterPro" id="IPR011989">
    <property type="entry name" value="ARM-like"/>
</dbReference>
<evidence type="ECO:0000256" key="9">
    <source>
        <dbReference type="ARBA" id="ARBA00022840"/>
    </source>
</evidence>
<dbReference type="GO" id="GO:0034271">
    <property type="term" value="C:phosphatidylinositol 3-kinase complex, class III, type I"/>
    <property type="evidence" value="ECO:0007669"/>
    <property type="project" value="TreeGrafter"/>
</dbReference>
<dbReference type="InterPro" id="IPR032675">
    <property type="entry name" value="LRR_dom_sf"/>
</dbReference>
<evidence type="ECO:0000256" key="6">
    <source>
        <dbReference type="ARBA" id="ARBA00022737"/>
    </source>
</evidence>
<dbReference type="Gene3D" id="1.25.10.10">
    <property type="entry name" value="Leucine-rich Repeat Variant"/>
    <property type="match status" value="1"/>
</dbReference>
<gene>
    <name evidence="13" type="ORF">PCL_12989</name>
</gene>
<keyword evidence="8" id="KW-0418">Kinase</keyword>
<dbReference type="SUPFAM" id="SSF52058">
    <property type="entry name" value="L domain-like"/>
    <property type="match status" value="1"/>
</dbReference>
<dbReference type="GO" id="GO:0016236">
    <property type="term" value="P:macroautophagy"/>
    <property type="evidence" value="ECO:0007669"/>
    <property type="project" value="InterPro"/>
</dbReference>
<feature type="region of interest" description="Disordered" evidence="11">
    <location>
        <begin position="999"/>
        <end position="1052"/>
    </location>
</feature>
<feature type="compositionally biased region" description="Gly residues" evidence="11">
    <location>
        <begin position="1472"/>
        <end position="1490"/>
    </location>
</feature>
<keyword evidence="9" id="KW-0067">ATP-binding</keyword>
<evidence type="ECO:0000256" key="2">
    <source>
        <dbReference type="ARBA" id="ARBA00022527"/>
    </source>
</evidence>
<evidence type="ECO:0000313" key="14">
    <source>
        <dbReference type="Proteomes" id="UP000245956"/>
    </source>
</evidence>
<dbReference type="SUPFAM" id="SSF48371">
    <property type="entry name" value="ARM repeat"/>
    <property type="match status" value="1"/>
</dbReference>
<evidence type="ECO:0000256" key="3">
    <source>
        <dbReference type="ARBA" id="ARBA00022574"/>
    </source>
</evidence>
<dbReference type="Pfam" id="PF22956">
    <property type="entry name" value="VPS15-like_hel"/>
    <property type="match status" value="1"/>
</dbReference>
<dbReference type="Pfam" id="PF00069">
    <property type="entry name" value="Pkinase"/>
    <property type="match status" value="1"/>
</dbReference>
<dbReference type="SMART" id="SM00320">
    <property type="entry name" value="WD40"/>
    <property type="match status" value="6"/>
</dbReference>
<dbReference type="InterPro" id="IPR016024">
    <property type="entry name" value="ARM-type_fold"/>
</dbReference>
<dbReference type="EC" id="2.7.11.1" evidence="1"/>
<dbReference type="Gene3D" id="3.80.10.10">
    <property type="entry name" value="Ribonuclease Inhibitor"/>
    <property type="match status" value="1"/>
</dbReference>
<dbReference type="InterPro" id="IPR008271">
    <property type="entry name" value="Ser/Thr_kinase_AS"/>
</dbReference>
<dbReference type="InterPro" id="IPR001680">
    <property type="entry name" value="WD40_rpt"/>
</dbReference>
<dbReference type="GO" id="GO:0045324">
    <property type="term" value="P:late endosome to vacuole transport"/>
    <property type="evidence" value="ECO:0007669"/>
    <property type="project" value="InterPro"/>
</dbReference>
<dbReference type="GO" id="GO:0034272">
    <property type="term" value="C:phosphatidylinositol 3-kinase complex, class III, type II"/>
    <property type="evidence" value="ECO:0007669"/>
    <property type="project" value="TreeGrafter"/>
</dbReference>
<dbReference type="InterPro" id="IPR015943">
    <property type="entry name" value="WD40/YVTN_repeat-like_dom_sf"/>
</dbReference>
<evidence type="ECO:0000256" key="4">
    <source>
        <dbReference type="ARBA" id="ARBA00022614"/>
    </source>
</evidence>
<reference evidence="13 14" key="1">
    <citation type="journal article" date="2016" name="Front. Microbiol.">
        <title>Genome and transcriptome sequences reveal the specific parasitism of the nematophagous Purpureocillium lilacinum 36-1.</title>
        <authorList>
            <person name="Xie J."/>
            <person name="Li S."/>
            <person name="Mo C."/>
            <person name="Xiao X."/>
            <person name="Peng D."/>
            <person name="Wang G."/>
            <person name="Xiao Y."/>
        </authorList>
    </citation>
    <scope>NUCLEOTIDE SEQUENCE [LARGE SCALE GENOMIC DNA]</scope>
    <source>
        <strain evidence="13 14">36-1</strain>
    </source>
</reference>
<dbReference type="FunFam" id="1.10.510.10:FF:000497">
    <property type="entry name" value="Phosphoinositide 3-kinase regulatory subunit"/>
    <property type="match status" value="1"/>
</dbReference>
<keyword evidence="7" id="KW-0547">Nucleotide-binding</keyword>
<dbReference type="PROSITE" id="PS50294">
    <property type="entry name" value="WD_REPEATS_REGION"/>
    <property type="match status" value="1"/>
</dbReference>
<evidence type="ECO:0000259" key="12">
    <source>
        <dbReference type="PROSITE" id="PS50011"/>
    </source>
</evidence>
<dbReference type="PROSITE" id="PS50011">
    <property type="entry name" value="PROTEIN_KINASE_DOM"/>
    <property type="match status" value="1"/>
</dbReference>
<keyword evidence="4" id="KW-0433">Leucine-rich repeat</keyword>
<name>A0A2U3E7U6_PURLI</name>
<dbReference type="InterPro" id="IPR055231">
    <property type="entry name" value="2AA_helical"/>
</dbReference>
<dbReference type="PROSITE" id="PS00108">
    <property type="entry name" value="PROTEIN_KINASE_ST"/>
    <property type="match status" value="1"/>
</dbReference>
<dbReference type="PANTHER" id="PTHR17583">
    <property type="entry name" value="PHOSPHOINOSITIDE 3-KINASE REGULATORY SUBUNIT 4"/>
    <property type="match status" value="1"/>
</dbReference>
<evidence type="ECO:0000256" key="8">
    <source>
        <dbReference type="ARBA" id="ARBA00022777"/>
    </source>
</evidence>
<dbReference type="GO" id="GO:0006623">
    <property type="term" value="P:protein targeting to vacuole"/>
    <property type="evidence" value="ECO:0007669"/>
    <property type="project" value="TreeGrafter"/>
</dbReference>